<organism evidence="1">
    <name type="scientific">marine sediment metagenome</name>
    <dbReference type="NCBI Taxonomy" id="412755"/>
    <lineage>
        <taxon>unclassified sequences</taxon>
        <taxon>metagenomes</taxon>
        <taxon>ecological metagenomes</taxon>
    </lineage>
</organism>
<dbReference type="EMBL" id="LAZR01000231">
    <property type="protein sequence ID" value="KKN80404.1"/>
    <property type="molecule type" value="Genomic_DNA"/>
</dbReference>
<proteinExistence type="predicted"/>
<sequence>MNLNYQRCPEDDARVLTASLAISGGQQIDVGLGEIATTLQLKGSIYSATVVIKGGVTDDFIDRVATGLAKQMGEDIHALCPVISILCKAFALMAGGRAVLDKEGLLNVYPSKECPPWMRGLFESIEESKDED</sequence>
<dbReference type="AlphaFoldDB" id="A0A0F9TMD0"/>
<evidence type="ECO:0000313" key="1">
    <source>
        <dbReference type="EMBL" id="KKN80404.1"/>
    </source>
</evidence>
<reference evidence="1" key="1">
    <citation type="journal article" date="2015" name="Nature">
        <title>Complex archaea that bridge the gap between prokaryotes and eukaryotes.</title>
        <authorList>
            <person name="Spang A."/>
            <person name="Saw J.H."/>
            <person name="Jorgensen S.L."/>
            <person name="Zaremba-Niedzwiedzka K."/>
            <person name="Martijn J."/>
            <person name="Lind A.E."/>
            <person name="van Eijk R."/>
            <person name="Schleper C."/>
            <person name="Guy L."/>
            <person name="Ettema T.J."/>
        </authorList>
    </citation>
    <scope>NUCLEOTIDE SEQUENCE</scope>
</reference>
<protein>
    <submittedName>
        <fullName evidence="1">Uncharacterized protein</fullName>
    </submittedName>
</protein>
<comment type="caution">
    <text evidence="1">The sequence shown here is derived from an EMBL/GenBank/DDBJ whole genome shotgun (WGS) entry which is preliminary data.</text>
</comment>
<gene>
    <name evidence="1" type="ORF">LCGC14_0329970</name>
</gene>
<name>A0A0F9TMD0_9ZZZZ</name>
<accession>A0A0F9TMD0</accession>